<accession>A0ABW9G4R9</accession>
<keyword evidence="4" id="KW-0456">Lyase</keyword>
<dbReference type="RefSeq" id="WP_408622362.1">
    <property type="nucleotide sequence ID" value="NZ_JBEQCT010000001.1"/>
</dbReference>
<sequence>MTKKEQPLKLKVLSHTQIEQLLAHLDHWQLQHVDESPRLVKKYQCQQFADAMLLANQIGNIAELEKHHPRLVIQWGWVQVSWWTYRQQGLTEMDFIMAARCDELAERSAG</sequence>
<keyword evidence="6" id="KW-1185">Reference proteome</keyword>
<protein>
    <recommendedName>
        <fullName evidence="3">4a-hydroxytetrahydrobiopterin dehydratase</fullName>
        <ecNumber evidence="3">4.2.1.96</ecNumber>
    </recommendedName>
</protein>
<evidence type="ECO:0000256" key="3">
    <source>
        <dbReference type="ARBA" id="ARBA00013252"/>
    </source>
</evidence>
<dbReference type="InterPro" id="IPR050376">
    <property type="entry name" value="Pterin-4-alpha-carb_dehyd"/>
</dbReference>
<comment type="catalytic activity">
    <reaction evidence="1">
        <text>(4aS,6R)-4a-hydroxy-L-erythro-5,6,7,8-tetrahydrobiopterin = (6R)-L-erythro-6,7-dihydrobiopterin + H2O</text>
        <dbReference type="Rhea" id="RHEA:11920"/>
        <dbReference type="ChEBI" id="CHEBI:15377"/>
        <dbReference type="ChEBI" id="CHEBI:15642"/>
        <dbReference type="ChEBI" id="CHEBI:43120"/>
        <dbReference type="EC" id="4.2.1.96"/>
    </reaction>
</comment>
<dbReference type="Proteomes" id="UP001629953">
    <property type="component" value="Unassembled WGS sequence"/>
</dbReference>
<evidence type="ECO:0000256" key="2">
    <source>
        <dbReference type="ARBA" id="ARBA00006472"/>
    </source>
</evidence>
<dbReference type="SUPFAM" id="SSF55248">
    <property type="entry name" value="PCD-like"/>
    <property type="match status" value="1"/>
</dbReference>
<dbReference type="EMBL" id="JBEQCT010000001">
    <property type="protein sequence ID" value="MFM2484225.1"/>
    <property type="molecule type" value="Genomic_DNA"/>
</dbReference>
<evidence type="ECO:0000313" key="5">
    <source>
        <dbReference type="EMBL" id="MFM2484225.1"/>
    </source>
</evidence>
<proteinExistence type="inferred from homology"/>
<organism evidence="5 6">
    <name type="scientific">Celerinatantimonas yamalensis</name>
    <dbReference type="NCBI Taxonomy" id="559956"/>
    <lineage>
        <taxon>Bacteria</taxon>
        <taxon>Pseudomonadati</taxon>
        <taxon>Pseudomonadota</taxon>
        <taxon>Gammaproteobacteria</taxon>
        <taxon>Celerinatantimonadaceae</taxon>
        <taxon>Celerinatantimonas</taxon>
    </lineage>
</organism>
<evidence type="ECO:0000313" key="6">
    <source>
        <dbReference type="Proteomes" id="UP001629953"/>
    </source>
</evidence>
<comment type="similarity">
    <text evidence="2">Belongs to the pterin-4-alpha-carbinolamine dehydratase family.</text>
</comment>
<evidence type="ECO:0000256" key="1">
    <source>
        <dbReference type="ARBA" id="ARBA00001554"/>
    </source>
</evidence>
<dbReference type="InterPro" id="IPR001533">
    <property type="entry name" value="Pterin_deHydtase"/>
</dbReference>
<evidence type="ECO:0000256" key="4">
    <source>
        <dbReference type="ARBA" id="ARBA00023239"/>
    </source>
</evidence>
<comment type="caution">
    <text evidence="5">The sequence shown here is derived from an EMBL/GenBank/DDBJ whole genome shotgun (WGS) entry which is preliminary data.</text>
</comment>
<reference evidence="5 6" key="1">
    <citation type="journal article" date="2013" name="Int. J. Syst. Evol. Microbiol.">
        <title>Celerinatantimonas yamalensis sp. nov., a cold-adapted diazotrophic bacterium from a cold permafrost brine.</title>
        <authorList>
            <person name="Shcherbakova V."/>
            <person name="Chuvilskaya N."/>
            <person name="Rivkina E."/>
            <person name="Demidov N."/>
            <person name="Uchaeva V."/>
            <person name="Suetin S."/>
            <person name="Suzina N."/>
            <person name="Gilichinsky D."/>
        </authorList>
    </citation>
    <scope>NUCLEOTIDE SEQUENCE [LARGE SCALE GENOMIC DNA]</scope>
    <source>
        <strain evidence="5 6">C7</strain>
    </source>
</reference>
<dbReference type="EC" id="4.2.1.96" evidence="3"/>
<gene>
    <name evidence="5" type="ORF">ABUE30_03955</name>
</gene>
<dbReference type="Pfam" id="PF01329">
    <property type="entry name" value="Pterin_4a"/>
    <property type="match status" value="1"/>
</dbReference>
<dbReference type="PANTHER" id="PTHR42805">
    <property type="entry name" value="PTERIN-4-ALPHA-CARBINOLAMINE DEHYDRATASE-RELATED"/>
    <property type="match status" value="1"/>
</dbReference>
<dbReference type="PANTHER" id="PTHR42805:SF1">
    <property type="entry name" value="PTERIN-4-ALPHA-CARBINOLAMINE DEHYDRATASE-RELATED"/>
    <property type="match status" value="1"/>
</dbReference>
<dbReference type="InterPro" id="IPR036428">
    <property type="entry name" value="PCD_sf"/>
</dbReference>
<dbReference type="Gene3D" id="3.30.1360.20">
    <property type="entry name" value="Transcriptional coactivator/pterin dehydratase"/>
    <property type="match status" value="1"/>
</dbReference>
<name>A0ABW9G4R9_9GAMM</name>